<dbReference type="Proteomes" id="UP000812966">
    <property type="component" value="Unassembled WGS sequence"/>
</dbReference>
<feature type="compositionally biased region" description="Basic residues" evidence="1">
    <location>
        <begin position="371"/>
        <end position="381"/>
    </location>
</feature>
<protein>
    <submittedName>
        <fullName evidence="2">Uncharacterized protein</fullName>
    </submittedName>
</protein>
<dbReference type="AlphaFoldDB" id="A0A8K0JE54"/>
<evidence type="ECO:0000313" key="2">
    <source>
        <dbReference type="EMBL" id="KAG7527548.1"/>
    </source>
</evidence>
<comment type="caution">
    <text evidence="2">The sequence shown here is derived from an EMBL/GenBank/DDBJ whole genome shotgun (WGS) entry which is preliminary data.</text>
</comment>
<reference evidence="2" key="1">
    <citation type="submission" date="2020-04" db="EMBL/GenBank/DDBJ databases">
        <title>Analysis of mating type loci in Filobasidium floriforme.</title>
        <authorList>
            <person name="Nowrousian M."/>
        </authorList>
    </citation>
    <scope>NUCLEOTIDE SEQUENCE</scope>
    <source>
        <strain evidence="2">CBS 6242</strain>
    </source>
</reference>
<evidence type="ECO:0000313" key="3">
    <source>
        <dbReference type="Proteomes" id="UP000812966"/>
    </source>
</evidence>
<sequence>MDPAEASDTAANDEAIQACRFDLLEKITDWEGIFDRLPAPVGLKKGRDLVKSSGGFSGITKEVPAYPGGNQLECLELGVLVMQGPVGDATSRLSLVQTIDVCTDYNLSLQVSSCFATHFRDINTGNLRYQLVEGRTRGVLIDFGGATVAGKHRKQSASVDEMIAFCKDDALSANLYFVSTVALANKQIAEEYEVARAQLATAKETSGDGNSMNLVTAQRKFDKAQNIFDQIVRHRYIDDMESMIYYMIYNGLVDIGEKIKAEQLADPKEKATAWNKKFEEVFKNLKELPRIWKKMITDLITAVQGCRLGLEELKRLNPQQPDPDPVEFTDAEFDCFVRCHQIKVKAKEDLLKREVKKAAKVERDAQGVSRQTKKVKRSTAC</sequence>
<feature type="region of interest" description="Disordered" evidence="1">
    <location>
        <begin position="361"/>
        <end position="381"/>
    </location>
</feature>
<gene>
    <name evidence="2" type="ORF">FFLO_06829</name>
</gene>
<organism evidence="2 3">
    <name type="scientific">Filobasidium floriforme</name>
    <dbReference type="NCBI Taxonomy" id="5210"/>
    <lineage>
        <taxon>Eukaryota</taxon>
        <taxon>Fungi</taxon>
        <taxon>Dikarya</taxon>
        <taxon>Basidiomycota</taxon>
        <taxon>Agaricomycotina</taxon>
        <taxon>Tremellomycetes</taxon>
        <taxon>Filobasidiales</taxon>
        <taxon>Filobasidiaceae</taxon>
        <taxon>Filobasidium</taxon>
    </lineage>
</organism>
<dbReference type="OrthoDB" id="5584477at2759"/>
<evidence type="ECO:0000256" key="1">
    <source>
        <dbReference type="SAM" id="MobiDB-lite"/>
    </source>
</evidence>
<accession>A0A8K0JE54</accession>
<keyword evidence="3" id="KW-1185">Reference proteome</keyword>
<dbReference type="EMBL" id="JABELV010000267">
    <property type="protein sequence ID" value="KAG7527548.1"/>
    <property type="molecule type" value="Genomic_DNA"/>
</dbReference>
<proteinExistence type="predicted"/>
<name>A0A8K0JE54_9TREE</name>